<sequence>MKLKILTFTLFIIGISNSNAQVQLQSFGGNDGFQFSTIIEKKIAANEKLSYFNFSNYYAPYDSISKGAFEMYHVLNYEFTKNIGVAIGNTFTNDDIIPQIGLSWTIDKEELNLNFFPALNYSLNSKKMGIGVYSLLEYTPKINEKWNSYNMLILDSDFTFKEHSESNQYIRIGAEFKKRFQFGLGLNFSESNIESSTVFNSSYGVFAGYTL</sequence>
<feature type="signal peptide" evidence="1">
    <location>
        <begin position="1"/>
        <end position="20"/>
    </location>
</feature>
<protein>
    <recommendedName>
        <fullName evidence="4">Outer membrane protein beta-barrel domain-containing protein</fullName>
    </recommendedName>
</protein>
<dbReference type="EMBL" id="OX336425">
    <property type="protein sequence ID" value="CAI2768668.1"/>
    <property type="molecule type" value="Genomic_DNA"/>
</dbReference>
<proteinExistence type="predicted"/>
<gene>
    <name evidence="2" type="ORF">TRV642_3938</name>
</gene>
<reference evidence="2" key="1">
    <citation type="submission" date="2022-09" db="EMBL/GenBank/DDBJ databases">
        <authorList>
            <person name="Duchaud E."/>
        </authorList>
    </citation>
    <scope>NUCLEOTIDE SEQUENCE</scope>
    <source>
        <strain evidence="2">TRV642</strain>
    </source>
</reference>
<dbReference type="Proteomes" id="UP001152749">
    <property type="component" value="Chromosome"/>
</dbReference>
<evidence type="ECO:0000256" key="1">
    <source>
        <dbReference type="SAM" id="SignalP"/>
    </source>
</evidence>
<accession>A0A9W4X4Z0</accession>
<evidence type="ECO:0000313" key="3">
    <source>
        <dbReference type="Proteomes" id="UP001152749"/>
    </source>
</evidence>
<evidence type="ECO:0008006" key="4">
    <source>
        <dbReference type="Google" id="ProtNLM"/>
    </source>
</evidence>
<keyword evidence="1" id="KW-0732">Signal</keyword>
<dbReference type="AlphaFoldDB" id="A0A9W4X4Z0"/>
<evidence type="ECO:0000313" key="2">
    <source>
        <dbReference type="EMBL" id="CAI2768668.1"/>
    </source>
</evidence>
<name>A0A9W4X4Z0_9FLAO</name>
<dbReference type="KEGG" id="fcs:TRV642_3938"/>
<dbReference type="RefSeq" id="WP_263361248.1">
    <property type="nucleotide sequence ID" value="NZ_OX336425.1"/>
</dbReference>
<feature type="chain" id="PRO_5040913867" description="Outer membrane protein beta-barrel domain-containing protein" evidence="1">
    <location>
        <begin position="21"/>
        <end position="211"/>
    </location>
</feature>
<organism evidence="2 3">
    <name type="scientific">Flavobacterium collinsii</name>
    <dbReference type="NCBI Taxonomy" id="1114861"/>
    <lineage>
        <taxon>Bacteria</taxon>
        <taxon>Pseudomonadati</taxon>
        <taxon>Bacteroidota</taxon>
        <taxon>Flavobacteriia</taxon>
        <taxon>Flavobacteriales</taxon>
        <taxon>Flavobacteriaceae</taxon>
        <taxon>Flavobacterium</taxon>
    </lineage>
</organism>